<dbReference type="EMBL" id="CP000950">
    <property type="protein sequence ID" value="ACA66501.1"/>
    <property type="molecule type" value="Genomic_DNA"/>
</dbReference>
<sequence length="407" mass="43939">MPTPSEKEQDNRVSILINGKVHSAWSRYQIDSDFLIPADAWSVSLGLPDGVFPPGITRGVPVQVNVGADTVMVGRVDSIQRSISRKQCTLSLSGRDGAAILVDCAAPIFTSRQLGLEEVIANIVRPLGITKIRINAESAIRNDKVSIEPGERAWDALVRAAAGRGLWPWFEPDGTLVVGGPDYTTPPVATLIMQFDGGGNNLLSINDNSSINGSFSELTVLAQSHGQGSKSKALGIVDIDDDSTQRATRDNADDSQDDDVNHAIGTAETGQHGLSAVIKDPTVPYYRPQIMVVGDADNLDQVRYRGRKAMADARLAGYSLTGVVAGHRNTDGVLWEPGQRIHVRSEPHGIDGIFFLMGREFVGGRTEGETTTLRLKEDGVWIPDAFPKKKKGRKKKKTKALGIVDVE</sequence>
<dbReference type="Pfam" id="PF22174">
    <property type="entry name" value="NMB1110-like_C"/>
    <property type="match status" value="1"/>
</dbReference>
<proteinExistence type="predicted"/>
<gene>
    <name evidence="6" type="ordered locus">YPK_0188</name>
</gene>
<evidence type="ECO:0000259" key="2">
    <source>
        <dbReference type="Pfam" id="PF21683"/>
    </source>
</evidence>
<feature type="compositionally biased region" description="Basic and acidic residues" evidence="1">
    <location>
        <begin position="243"/>
        <end position="252"/>
    </location>
</feature>
<dbReference type="InterPro" id="IPR054034">
    <property type="entry name" value="NMB1110-like_C"/>
</dbReference>
<organism evidence="6">
    <name type="scientific">Yersinia pseudotuberculosis serotype O:3 (strain YPIII)</name>
    <dbReference type="NCBI Taxonomy" id="502800"/>
    <lineage>
        <taxon>Bacteria</taxon>
        <taxon>Pseudomonadati</taxon>
        <taxon>Pseudomonadota</taxon>
        <taxon>Gammaproteobacteria</taxon>
        <taxon>Enterobacterales</taxon>
        <taxon>Yersiniaceae</taxon>
        <taxon>Yersinia</taxon>
    </lineage>
</organism>
<feature type="domain" description="Baseplate hub protein gp44/GpP-like second" evidence="4">
    <location>
        <begin position="98"/>
        <end position="179"/>
    </location>
</feature>
<feature type="domain" description="Baseplate hub protein gp44-like N-terminal" evidence="2">
    <location>
        <begin position="13"/>
        <end position="96"/>
    </location>
</feature>
<dbReference type="Pfam" id="PF21683">
    <property type="entry name" value="GpP-like_1st"/>
    <property type="match status" value="1"/>
</dbReference>
<name>A0A0H3B0C6_YERPY</name>
<dbReference type="Pfam" id="PF22630">
    <property type="entry name" value="NMB1110_3rd"/>
    <property type="match status" value="1"/>
</dbReference>
<evidence type="ECO:0000259" key="4">
    <source>
        <dbReference type="Pfam" id="PF22255"/>
    </source>
</evidence>
<dbReference type="Gene3D" id="3.55.50.10">
    <property type="entry name" value="Baseplate protein-like domains"/>
    <property type="match status" value="1"/>
</dbReference>
<dbReference type="InterPro" id="IPR026276">
    <property type="entry name" value="Baseplate_GpP"/>
</dbReference>
<evidence type="ECO:0000259" key="3">
    <source>
        <dbReference type="Pfam" id="PF22174"/>
    </source>
</evidence>
<evidence type="ECO:0000256" key="1">
    <source>
        <dbReference type="SAM" id="MobiDB-lite"/>
    </source>
</evidence>
<feature type="domain" description="Tail protein NMB1110-like third" evidence="5">
    <location>
        <begin position="267"/>
        <end position="309"/>
    </location>
</feature>
<dbReference type="Pfam" id="PF22255">
    <property type="entry name" value="Gp44-like_2nd"/>
    <property type="match status" value="1"/>
</dbReference>
<dbReference type="KEGG" id="ypy:YPK_0188"/>
<protein>
    <submittedName>
        <fullName evidence="6">Putative phage tail protein</fullName>
    </submittedName>
</protein>
<dbReference type="InterPro" id="IPR049354">
    <property type="entry name" value="GpP-like_N"/>
</dbReference>
<evidence type="ECO:0000313" key="6">
    <source>
        <dbReference type="EMBL" id="ACA66501.1"/>
    </source>
</evidence>
<dbReference type="AlphaFoldDB" id="A0A0H3B0C6"/>
<accession>A0A0H3B0C6</accession>
<dbReference type="InterPro" id="IPR054482">
    <property type="entry name" value="NMB1110-like_3rd"/>
</dbReference>
<dbReference type="InterPro" id="IPR023399">
    <property type="entry name" value="Baseplate-like_2-layer_sand"/>
</dbReference>
<dbReference type="Gene3D" id="2.30.300.10">
    <property type="entry name" value="Baseplate protein-like domain - beta roll fold"/>
    <property type="match status" value="1"/>
</dbReference>
<dbReference type="SUPFAM" id="SSF69279">
    <property type="entry name" value="Phage tail proteins"/>
    <property type="match status" value="2"/>
</dbReference>
<dbReference type="Gene3D" id="3.30.1920.10">
    <property type="entry name" value="Baseplate protein-like domains - 2 layer sandwich fold"/>
    <property type="match status" value="1"/>
</dbReference>
<feature type="domain" description="Tail protein NMB1110-like C-terminal" evidence="3">
    <location>
        <begin position="312"/>
        <end position="380"/>
    </location>
</feature>
<dbReference type="InterPro" id="IPR053981">
    <property type="entry name" value="Gp44/GpP-like_2nd"/>
</dbReference>
<dbReference type="RefSeq" id="WP_012303390.1">
    <property type="nucleotide sequence ID" value="NZ_CP009792.1"/>
</dbReference>
<feature type="region of interest" description="Disordered" evidence="1">
    <location>
        <begin position="232"/>
        <end position="262"/>
    </location>
</feature>
<evidence type="ECO:0000259" key="5">
    <source>
        <dbReference type="Pfam" id="PF22630"/>
    </source>
</evidence>
<dbReference type="PIRSF" id="PIRSF004440">
    <property type="entry name" value="GpP"/>
    <property type="match status" value="1"/>
</dbReference>
<reference evidence="6" key="1">
    <citation type="submission" date="2008-02" db="EMBL/GenBank/DDBJ databases">
        <title>Complete sequence of Yersinia pseudotuberculosis YPIII.</title>
        <authorList>
            <consortium name="US DOE Joint Genome Institute"/>
            <person name="Challacombe J.F."/>
            <person name="Bruce D."/>
            <person name="Detter J.C."/>
            <person name="Green L."/>
            <person name="Land M."/>
            <person name="Munk C."/>
            <person name="Lindler L.E."/>
            <person name="Nikolich M.P."/>
            <person name="Brettin T."/>
        </authorList>
    </citation>
    <scope>NUCLEOTIDE SEQUENCE</scope>
    <source>
        <strain evidence="6">YPIII</strain>
    </source>
</reference>
<dbReference type="PATRIC" id="fig|502800.11.peg.795"/>